<feature type="transmembrane region" description="Helical" evidence="1">
    <location>
        <begin position="426"/>
        <end position="446"/>
    </location>
</feature>
<organism evidence="2 3">
    <name type="scientific">Dokdonella soli</name>
    <dbReference type="NCBI Taxonomy" id="529810"/>
    <lineage>
        <taxon>Bacteria</taxon>
        <taxon>Pseudomonadati</taxon>
        <taxon>Pseudomonadota</taxon>
        <taxon>Gammaproteobacteria</taxon>
        <taxon>Lysobacterales</taxon>
        <taxon>Rhodanobacteraceae</taxon>
        <taxon>Dokdonella</taxon>
    </lineage>
</organism>
<feature type="transmembrane region" description="Helical" evidence="1">
    <location>
        <begin position="111"/>
        <end position="128"/>
    </location>
</feature>
<feature type="transmembrane region" description="Helical" evidence="1">
    <location>
        <begin position="83"/>
        <end position="105"/>
    </location>
</feature>
<keyword evidence="3" id="KW-1185">Reference proteome</keyword>
<evidence type="ECO:0008006" key="4">
    <source>
        <dbReference type="Google" id="ProtNLM"/>
    </source>
</evidence>
<keyword evidence="1" id="KW-0472">Membrane</keyword>
<accession>A0ABN1IV25</accession>
<evidence type="ECO:0000313" key="2">
    <source>
        <dbReference type="EMBL" id="GAA0721737.1"/>
    </source>
</evidence>
<evidence type="ECO:0000256" key="1">
    <source>
        <dbReference type="SAM" id="Phobius"/>
    </source>
</evidence>
<feature type="transmembrane region" description="Helical" evidence="1">
    <location>
        <begin position="163"/>
        <end position="193"/>
    </location>
</feature>
<comment type="caution">
    <text evidence="2">The sequence shown here is derived from an EMBL/GenBank/DDBJ whole genome shotgun (WGS) entry which is preliminary data.</text>
</comment>
<feature type="transmembrane region" description="Helical" evidence="1">
    <location>
        <begin position="140"/>
        <end position="157"/>
    </location>
</feature>
<evidence type="ECO:0000313" key="3">
    <source>
        <dbReference type="Proteomes" id="UP001501523"/>
    </source>
</evidence>
<reference evidence="3" key="1">
    <citation type="journal article" date="2019" name="Int. J. Syst. Evol. Microbiol.">
        <title>The Global Catalogue of Microorganisms (GCM) 10K type strain sequencing project: providing services to taxonomists for standard genome sequencing and annotation.</title>
        <authorList>
            <consortium name="The Broad Institute Genomics Platform"/>
            <consortium name="The Broad Institute Genome Sequencing Center for Infectious Disease"/>
            <person name="Wu L."/>
            <person name="Ma J."/>
        </authorList>
    </citation>
    <scope>NUCLEOTIDE SEQUENCE [LARGE SCALE GENOMIC DNA]</scope>
    <source>
        <strain evidence="3">JCM 15421</strain>
    </source>
</reference>
<feature type="transmembrane region" description="Helical" evidence="1">
    <location>
        <begin position="395"/>
        <end position="414"/>
    </location>
</feature>
<dbReference type="Proteomes" id="UP001501523">
    <property type="component" value="Unassembled WGS sequence"/>
</dbReference>
<feature type="transmembrane region" description="Helical" evidence="1">
    <location>
        <begin position="20"/>
        <end position="38"/>
    </location>
</feature>
<proteinExistence type="predicted"/>
<name>A0ABN1IV25_9GAMM</name>
<protein>
    <recommendedName>
        <fullName evidence="4">Glycosyltransferase RgtA/B/C/D-like domain-containing protein</fullName>
    </recommendedName>
</protein>
<dbReference type="RefSeq" id="WP_343793006.1">
    <property type="nucleotide sequence ID" value="NZ_BAAAEU010000024.1"/>
</dbReference>
<sequence>MSYRHVARAPIWTNKGHVSAAAGALAAVVFAKFLLLLLDPQIRLFMGDSATYLFSAVSHATPPDRSFTYPMLIGETAGRSGSLVSLLLAQTVFGIAAALCLHFTLRTAFGVRGWLAALAAAALAVEPSQLFYERMVMTETTSSLCLLGCVTLTLAYLRDGRLLWLLACAMLGTVVASLRVGLVPVALCLAPLAPLLVALLRGRSGVPTPGHARLAIHFLVAVLATGICHHEYKIWYGARTASAPAYLLDAGVFRLGLVVPLLKPEHFAGTGVSPAILDEVRIPLANPHNREAHIWTPGGLISVLREHAGLRTREVAAMLAEHAIHDDPMGLVSLGIVTFAEYFDPWQRSERLHSDIGYGEPPGEQTLALLRERFHYEAAGVARTPTPILRYFEQGALWLVICLFALLPLALTMLHLQWRVRPAPALLLALLAAGMVIGEFLCAHIISFRYLHPLPMLFLICLAATVDRLLPRHARALEMRWPA</sequence>
<keyword evidence="1" id="KW-0812">Transmembrane</keyword>
<keyword evidence="1" id="KW-1133">Transmembrane helix</keyword>
<dbReference type="EMBL" id="BAAAEU010000024">
    <property type="protein sequence ID" value="GAA0721737.1"/>
    <property type="molecule type" value="Genomic_DNA"/>
</dbReference>
<gene>
    <name evidence="2" type="ORF">GCM10009105_32330</name>
</gene>